<dbReference type="InterPro" id="IPR004089">
    <property type="entry name" value="MCPsignal_dom"/>
</dbReference>
<reference evidence="6" key="1">
    <citation type="submission" date="2016-10" db="EMBL/GenBank/DDBJ databases">
        <authorList>
            <person name="Varghese N."/>
            <person name="Submissions S."/>
        </authorList>
    </citation>
    <scope>NUCLEOTIDE SEQUENCE [LARGE SCALE GENOMIC DNA]</scope>
    <source>
        <strain evidence="6">CGMCC 1.8946</strain>
    </source>
</reference>
<dbReference type="RefSeq" id="WP_090675807.1">
    <property type="nucleotide sequence ID" value="NZ_FMTT01000049.1"/>
</dbReference>
<dbReference type="CDD" id="cd01068">
    <property type="entry name" value="globin_sensor"/>
    <property type="match status" value="1"/>
</dbReference>
<organism evidence="5 6">
    <name type="scientific">Paenibacillus tianmuensis</name>
    <dbReference type="NCBI Taxonomy" id="624147"/>
    <lineage>
        <taxon>Bacteria</taxon>
        <taxon>Bacillati</taxon>
        <taxon>Bacillota</taxon>
        <taxon>Bacilli</taxon>
        <taxon>Bacillales</taxon>
        <taxon>Paenibacillaceae</taxon>
        <taxon>Paenibacillus</taxon>
    </lineage>
</organism>
<dbReference type="OrthoDB" id="266313at2"/>
<dbReference type="GO" id="GO:0019825">
    <property type="term" value="F:oxygen binding"/>
    <property type="evidence" value="ECO:0007669"/>
    <property type="project" value="InterPro"/>
</dbReference>
<dbReference type="SMART" id="SM00283">
    <property type="entry name" value="MA"/>
    <property type="match status" value="1"/>
</dbReference>
<protein>
    <submittedName>
        <fullName evidence="5">Heam-based aerotactic trancducer</fullName>
    </submittedName>
</protein>
<dbReference type="GO" id="GO:0007165">
    <property type="term" value="P:signal transduction"/>
    <property type="evidence" value="ECO:0007669"/>
    <property type="project" value="UniProtKB-KW"/>
</dbReference>
<dbReference type="GO" id="GO:0016020">
    <property type="term" value="C:membrane"/>
    <property type="evidence" value="ECO:0007669"/>
    <property type="project" value="InterPro"/>
</dbReference>
<dbReference type="SUPFAM" id="SSF46458">
    <property type="entry name" value="Globin-like"/>
    <property type="match status" value="1"/>
</dbReference>
<gene>
    <name evidence="5" type="ORF">SAMN04487970_104920</name>
</gene>
<keyword evidence="1 2" id="KW-0807">Transducer</keyword>
<sequence length="440" mass="49729">MSKCPFHTMARWFGKSGGAAPEGHVSLIQQDKLNAVEVTCQVNDAELEAQLKMIALSEEDLRILAIFKPMIEERIDEIVDSFYKAVLQVDKLDRIIRDNTTVERLTRTMKMHLTELLEGKMDRAFIEKRTKIALIHERIGLEPKWYLSAFQNLQNGFIDAVVSQVQHKDDVMAMNRVLTKLFNFEQQLVLEAYEKENLRQRELQHEKYRNDLRMLSEELAALTQENNAAVDTLIETSSDVKGAFASMAEQSRSSQMMAATGQEQIQALEAKIVVIHERADHMQQSTVQLNELTSQIKDIVTIVQDIAAQTNLLSLNAAIEAARAGEHGRGFSIVADEVRKLSDDTKKTLTRIADIVTESDKSNERVVRSIHEVRQVVEASRTEALEARRVFSEIVHSMQMNIDRTEEVGSEMDRLVHTIGDIGSAVSRVASTAETLRDKA</sequence>
<keyword evidence="6" id="KW-1185">Reference proteome</keyword>
<dbReference type="AlphaFoldDB" id="A0A1G4TG40"/>
<dbReference type="PANTHER" id="PTHR32089:SF118">
    <property type="entry name" value="HEME-BASED AEROTACTIC TRANSDUCER HEMAT"/>
    <property type="match status" value="1"/>
</dbReference>
<dbReference type="InterPro" id="IPR039379">
    <property type="entry name" value="Protoglobin_sensor_dom"/>
</dbReference>
<evidence type="ECO:0000256" key="1">
    <source>
        <dbReference type="ARBA" id="ARBA00023224"/>
    </source>
</evidence>
<dbReference type="Gene3D" id="1.10.287.950">
    <property type="entry name" value="Methyl-accepting chemotaxis protein"/>
    <property type="match status" value="1"/>
</dbReference>
<feature type="coiled-coil region" evidence="3">
    <location>
        <begin position="198"/>
        <end position="232"/>
    </location>
</feature>
<evidence type="ECO:0000259" key="4">
    <source>
        <dbReference type="PROSITE" id="PS50111"/>
    </source>
</evidence>
<keyword evidence="3" id="KW-0175">Coiled coil</keyword>
<dbReference type="Proteomes" id="UP000198601">
    <property type="component" value="Unassembled WGS sequence"/>
</dbReference>
<accession>A0A1G4TG40</accession>
<proteinExistence type="predicted"/>
<name>A0A1G4TG40_9BACL</name>
<dbReference type="InterPro" id="IPR009050">
    <property type="entry name" value="Globin-like_sf"/>
</dbReference>
<dbReference type="GO" id="GO:0020037">
    <property type="term" value="F:heme binding"/>
    <property type="evidence" value="ECO:0007669"/>
    <property type="project" value="InterPro"/>
</dbReference>
<dbReference type="SUPFAM" id="SSF58104">
    <property type="entry name" value="Methyl-accepting chemotaxis protein (MCP) signaling domain"/>
    <property type="match status" value="1"/>
</dbReference>
<dbReference type="InterPro" id="IPR012292">
    <property type="entry name" value="Globin/Proto"/>
</dbReference>
<dbReference type="Pfam" id="PF11563">
    <property type="entry name" value="Protoglobin"/>
    <property type="match status" value="1"/>
</dbReference>
<evidence type="ECO:0000313" key="6">
    <source>
        <dbReference type="Proteomes" id="UP000198601"/>
    </source>
</evidence>
<feature type="domain" description="Methyl-accepting transducer" evidence="4">
    <location>
        <begin position="216"/>
        <end position="430"/>
    </location>
</feature>
<evidence type="ECO:0000313" key="5">
    <source>
        <dbReference type="EMBL" id="SCW79579.1"/>
    </source>
</evidence>
<evidence type="ECO:0000256" key="3">
    <source>
        <dbReference type="SAM" id="Coils"/>
    </source>
</evidence>
<dbReference type="Gene3D" id="1.10.490.10">
    <property type="entry name" value="Globins"/>
    <property type="match status" value="1"/>
</dbReference>
<dbReference type="Pfam" id="PF00015">
    <property type="entry name" value="MCPsignal"/>
    <property type="match status" value="1"/>
</dbReference>
<evidence type="ECO:0000256" key="2">
    <source>
        <dbReference type="PROSITE-ProRule" id="PRU00284"/>
    </source>
</evidence>
<dbReference type="PROSITE" id="PS50111">
    <property type="entry name" value="CHEMOTAXIS_TRANSDUC_2"/>
    <property type="match status" value="1"/>
</dbReference>
<dbReference type="PANTHER" id="PTHR32089">
    <property type="entry name" value="METHYL-ACCEPTING CHEMOTAXIS PROTEIN MCPB"/>
    <property type="match status" value="1"/>
</dbReference>
<dbReference type="EMBL" id="FMTT01000049">
    <property type="protein sequence ID" value="SCW79579.1"/>
    <property type="molecule type" value="Genomic_DNA"/>
</dbReference>
<dbReference type="STRING" id="624147.SAMN04487970_104920"/>
<dbReference type="InterPro" id="IPR044398">
    <property type="entry name" value="Globin-sensor_dom"/>
</dbReference>